<reference evidence="1 2" key="1">
    <citation type="submission" date="2019-04" db="EMBL/GenBank/DDBJ databases">
        <authorList>
            <person name="Van Vliet M D."/>
        </authorList>
    </citation>
    <scope>NUCLEOTIDE SEQUENCE [LARGE SCALE GENOMIC DNA]</scope>
    <source>
        <strain evidence="1 2">F21</strain>
    </source>
</reference>
<evidence type="ECO:0000313" key="2">
    <source>
        <dbReference type="Proteomes" id="UP000346198"/>
    </source>
</evidence>
<name>A0A6C2US69_9BACT</name>
<proteinExistence type="predicted"/>
<dbReference type="EMBL" id="CAAHFH010000002">
    <property type="protein sequence ID" value="VGO22104.1"/>
    <property type="molecule type" value="Genomic_DNA"/>
</dbReference>
<evidence type="ECO:0000313" key="1">
    <source>
        <dbReference type="EMBL" id="VGO22104.1"/>
    </source>
</evidence>
<accession>A0A6C2US69</accession>
<sequence length="29" mass="3317">MMSEQIKVTLNEDELLEKSLHSMDGLPMP</sequence>
<dbReference type="Proteomes" id="UP000346198">
    <property type="component" value="Unassembled WGS sequence"/>
</dbReference>
<protein>
    <submittedName>
        <fullName evidence="1">Uncharacterized protein</fullName>
    </submittedName>
</protein>
<gene>
    <name evidence="1" type="ORF">SCARR_04185</name>
</gene>
<organism evidence="1 2">
    <name type="scientific">Pontiella sulfatireligans</name>
    <dbReference type="NCBI Taxonomy" id="2750658"/>
    <lineage>
        <taxon>Bacteria</taxon>
        <taxon>Pseudomonadati</taxon>
        <taxon>Kiritimatiellota</taxon>
        <taxon>Kiritimatiellia</taxon>
        <taxon>Kiritimatiellales</taxon>
        <taxon>Pontiellaceae</taxon>
        <taxon>Pontiella</taxon>
    </lineage>
</organism>
<keyword evidence="2" id="KW-1185">Reference proteome</keyword>
<dbReference type="AlphaFoldDB" id="A0A6C2US69"/>